<dbReference type="Gene3D" id="3.40.50.1820">
    <property type="entry name" value="alpha/beta hydrolase"/>
    <property type="match status" value="1"/>
</dbReference>
<evidence type="ECO:0000256" key="2">
    <source>
        <dbReference type="SAM" id="SignalP"/>
    </source>
</evidence>
<reference evidence="4" key="1">
    <citation type="submission" date="2021-01" db="EMBL/GenBank/DDBJ databases">
        <authorList>
            <person name="Corre E."/>
            <person name="Pelletier E."/>
            <person name="Niang G."/>
            <person name="Scheremetjew M."/>
            <person name="Finn R."/>
            <person name="Kale V."/>
            <person name="Holt S."/>
            <person name="Cochrane G."/>
            <person name="Meng A."/>
            <person name="Brown T."/>
            <person name="Cohen L."/>
        </authorList>
    </citation>
    <scope>NUCLEOTIDE SEQUENCE</scope>
    <source>
        <strain evidence="4">308</strain>
    </source>
</reference>
<dbReference type="SUPFAM" id="SSF53474">
    <property type="entry name" value="alpha/beta-Hydrolases"/>
    <property type="match status" value="1"/>
</dbReference>
<dbReference type="AlphaFoldDB" id="A0A7S1BTD9"/>
<dbReference type="PANTHER" id="PTHR45856:SF24">
    <property type="entry name" value="FUNGAL LIPASE-LIKE DOMAIN-CONTAINING PROTEIN"/>
    <property type="match status" value="1"/>
</dbReference>
<dbReference type="InterPro" id="IPR051218">
    <property type="entry name" value="Sec_MonoDiacylglyc_Lipase"/>
</dbReference>
<accession>A0A7S1BTD9</accession>
<feature type="signal peptide" evidence="2">
    <location>
        <begin position="1"/>
        <end position="25"/>
    </location>
</feature>
<organism evidence="4">
    <name type="scientific">Corethron hystrix</name>
    <dbReference type="NCBI Taxonomy" id="216773"/>
    <lineage>
        <taxon>Eukaryota</taxon>
        <taxon>Sar</taxon>
        <taxon>Stramenopiles</taxon>
        <taxon>Ochrophyta</taxon>
        <taxon>Bacillariophyta</taxon>
        <taxon>Coscinodiscophyceae</taxon>
        <taxon>Corethrophycidae</taxon>
        <taxon>Corethrales</taxon>
        <taxon>Corethraceae</taxon>
        <taxon>Corethron</taxon>
    </lineage>
</organism>
<gene>
    <name evidence="4" type="ORF">CHYS00102_LOCUS22948</name>
</gene>
<proteinExistence type="predicted"/>
<dbReference type="InterPro" id="IPR002921">
    <property type="entry name" value="Fungal_lipase-type"/>
</dbReference>
<protein>
    <recommendedName>
        <fullName evidence="3">Fungal lipase-type domain-containing protein</fullName>
    </recommendedName>
</protein>
<dbReference type="GO" id="GO:0006629">
    <property type="term" value="P:lipid metabolic process"/>
    <property type="evidence" value="ECO:0007669"/>
    <property type="project" value="InterPro"/>
</dbReference>
<evidence type="ECO:0000259" key="3">
    <source>
        <dbReference type="Pfam" id="PF01764"/>
    </source>
</evidence>
<dbReference type="CDD" id="cd00519">
    <property type="entry name" value="Lipase_3"/>
    <property type="match status" value="1"/>
</dbReference>
<feature type="region of interest" description="Disordered" evidence="1">
    <location>
        <begin position="33"/>
        <end position="54"/>
    </location>
</feature>
<feature type="domain" description="Fungal lipase-type" evidence="3">
    <location>
        <begin position="143"/>
        <end position="314"/>
    </location>
</feature>
<sequence>MRFVERLVVVAHCILPALCMLSSHALSPDGSCSSPRPLAVTPARDGVDADAGSPSADDGVGYIATNASAPVATGPSAVARSLHGRLLCASQVAYASDASSAAYLRGVGFRAGTQVRRLSRGVNSVVVGWAPFVVGGGRAPDIFVGFRGTRTASPLDWLLNADLQLDPFVVSEEVVRSVGPFGGPEHDTMVMEAFRGSAGRVHSGFYSAASALYEPIRETVEDMLREWTEKYSGEGCAPDIYITGHSKGGAMATLTAALLKMDASVPDPKAVVTFGSPRVGDSQFQSYYNSVLGMKKLHVSYEAHLDIIPLLPPTSPTLMEEMMAEDKKLGSAVEKILWSDTSIRAREKRRRSPTAWDYKPVGSRLFIAPDSSIIPIDGTGKCVDCPSDEERIRDFETKTILASGMFRAAHGSSCPGEKCDGRYMLAVAPEICGNMS</sequence>
<dbReference type="InterPro" id="IPR029058">
    <property type="entry name" value="AB_hydrolase_fold"/>
</dbReference>
<dbReference type="EMBL" id="HBFR01031632">
    <property type="protein sequence ID" value="CAD8895734.1"/>
    <property type="molecule type" value="Transcribed_RNA"/>
</dbReference>
<dbReference type="PANTHER" id="PTHR45856">
    <property type="entry name" value="ALPHA/BETA-HYDROLASES SUPERFAMILY PROTEIN"/>
    <property type="match status" value="1"/>
</dbReference>
<evidence type="ECO:0000313" key="4">
    <source>
        <dbReference type="EMBL" id="CAD8895734.1"/>
    </source>
</evidence>
<name>A0A7S1BTD9_9STRA</name>
<feature type="chain" id="PRO_5031036207" description="Fungal lipase-type domain-containing protein" evidence="2">
    <location>
        <begin position="26"/>
        <end position="436"/>
    </location>
</feature>
<evidence type="ECO:0000256" key="1">
    <source>
        <dbReference type="SAM" id="MobiDB-lite"/>
    </source>
</evidence>
<keyword evidence="2" id="KW-0732">Signal</keyword>
<dbReference type="Pfam" id="PF01764">
    <property type="entry name" value="Lipase_3"/>
    <property type="match status" value="1"/>
</dbReference>